<feature type="domain" description="Ubiquitin-like" evidence="9">
    <location>
        <begin position="36"/>
        <end position="102"/>
    </location>
</feature>
<dbReference type="InterPro" id="IPR029071">
    <property type="entry name" value="Ubiquitin-like_domsf"/>
</dbReference>
<keyword evidence="4" id="KW-0488">Methylation</keyword>
<dbReference type="EMBL" id="JAGKQM010000003">
    <property type="protein sequence ID" value="KAH0935522.1"/>
    <property type="molecule type" value="Genomic_DNA"/>
</dbReference>
<dbReference type="PIRSF" id="PIRSF032572">
    <property type="entry name" value="MUB"/>
    <property type="match status" value="1"/>
</dbReference>
<comment type="function">
    <text evidence="1">May serve as docking site to facilitate the association of other proteins to the plasma membrane.</text>
</comment>
<keyword evidence="11" id="KW-1185">Reference proteome</keyword>
<dbReference type="Gene3D" id="3.10.20.90">
    <property type="entry name" value="Phosphatidylinositol 3-kinase Catalytic Subunit, Chain A, domain 1"/>
    <property type="match status" value="1"/>
</dbReference>
<evidence type="ECO:0000256" key="6">
    <source>
        <dbReference type="ARBA" id="ARBA00023139"/>
    </source>
</evidence>
<evidence type="ECO:0000256" key="4">
    <source>
        <dbReference type="ARBA" id="ARBA00022481"/>
    </source>
</evidence>
<evidence type="ECO:0000313" key="11">
    <source>
        <dbReference type="Proteomes" id="UP000824890"/>
    </source>
</evidence>
<accession>A0ABQ8E1L5</accession>
<evidence type="ECO:0000256" key="2">
    <source>
        <dbReference type="ARBA" id="ARBA00004193"/>
    </source>
</evidence>
<dbReference type="InterPro" id="IPR017000">
    <property type="entry name" value="MUB"/>
</dbReference>
<evidence type="ECO:0000256" key="5">
    <source>
        <dbReference type="ARBA" id="ARBA00023136"/>
    </source>
</evidence>
<dbReference type="InterPro" id="IPR039540">
    <property type="entry name" value="UBL3-like_ubiquitin_dom"/>
</dbReference>
<evidence type="ECO:0000259" key="9">
    <source>
        <dbReference type="PROSITE" id="PS50053"/>
    </source>
</evidence>
<keyword evidence="7" id="KW-0449">Lipoprotein</keyword>
<dbReference type="InterPro" id="IPR040015">
    <property type="entry name" value="UBL3-like"/>
</dbReference>
<feature type="non-terminal residue" evidence="10">
    <location>
        <position position="1"/>
    </location>
</feature>
<reference evidence="10 11" key="1">
    <citation type="submission" date="2021-05" db="EMBL/GenBank/DDBJ databases">
        <title>Genome Assembly of Synthetic Allotetraploid Brassica napus Reveals Homoeologous Exchanges between Subgenomes.</title>
        <authorList>
            <person name="Davis J.T."/>
        </authorList>
    </citation>
    <scope>NUCLEOTIDE SEQUENCE [LARGE SCALE GENOMIC DNA]</scope>
    <source>
        <strain evidence="11">cv. Da-Ae</strain>
        <tissue evidence="10">Seedling</tissue>
    </source>
</reference>
<evidence type="ECO:0000256" key="7">
    <source>
        <dbReference type="ARBA" id="ARBA00023288"/>
    </source>
</evidence>
<dbReference type="InterPro" id="IPR000626">
    <property type="entry name" value="Ubiquitin-like_dom"/>
</dbReference>
<evidence type="ECO:0000313" key="10">
    <source>
        <dbReference type="EMBL" id="KAH0935522.1"/>
    </source>
</evidence>
<evidence type="ECO:0000256" key="3">
    <source>
        <dbReference type="ARBA" id="ARBA00022475"/>
    </source>
</evidence>
<keyword evidence="6" id="KW-0564">Palmitate</keyword>
<dbReference type="Proteomes" id="UP000824890">
    <property type="component" value="Unassembled WGS sequence"/>
</dbReference>
<dbReference type="PANTHER" id="PTHR13169:SF19">
    <property type="entry name" value="MEMBRANE-ANCHORED UBIQUITIN-FOLD PROTEIN"/>
    <property type="match status" value="1"/>
</dbReference>
<dbReference type="Pfam" id="PF13881">
    <property type="entry name" value="Rad60-SLD_2"/>
    <property type="match status" value="1"/>
</dbReference>
<name>A0ABQ8E1L5_BRANA</name>
<dbReference type="CDD" id="cd01814">
    <property type="entry name" value="Ubl_MUBs_plant"/>
    <property type="match status" value="1"/>
</dbReference>
<organism evidence="10 11">
    <name type="scientific">Brassica napus</name>
    <name type="common">Rape</name>
    <dbReference type="NCBI Taxonomy" id="3708"/>
    <lineage>
        <taxon>Eukaryota</taxon>
        <taxon>Viridiplantae</taxon>
        <taxon>Streptophyta</taxon>
        <taxon>Embryophyta</taxon>
        <taxon>Tracheophyta</taxon>
        <taxon>Spermatophyta</taxon>
        <taxon>Magnoliopsida</taxon>
        <taxon>eudicotyledons</taxon>
        <taxon>Gunneridae</taxon>
        <taxon>Pentapetalae</taxon>
        <taxon>rosids</taxon>
        <taxon>malvids</taxon>
        <taxon>Brassicales</taxon>
        <taxon>Brassicaceae</taxon>
        <taxon>Brassiceae</taxon>
        <taxon>Brassica</taxon>
    </lineage>
</organism>
<dbReference type="SUPFAM" id="SSF54236">
    <property type="entry name" value="Ubiquitin-like"/>
    <property type="match status" value="1"/>
</dbReference>
<protein>
    <recommendedName>
        <fullName evidence="9">Ubiquitin-like domain-containing protein</fullName>
    </recommendedName>
</protein>
<evidence type="ECO:0000256" key="8">
    <source>
        <dbReference type="ARBA" id="ARBA00023289"/>
    </source>
</evidence>
<keyword evidence="5" id="KW-0472">Membrane</keyword>
<dbReference type="PROSITE" id="PS50053">
    <property type="entry name" value="UBIQUITIN_2"/>
    <property type="match status" value="1"/>
</dbReference>
<keyword evidence="3" id="KW-1003">Cell membrane</keyword>
<gene>
    <name evidence="10" type="ORF">HID58_012639</name>
</gene>
<evidence type="ECO:0000256" key="1">
    <source>
        <dbReference type="ARBA" id="ARBA00002929"/>
    </source>
</evidence>
<proteinExistence type="predicted"/>
<dbReference type="PANTHER" id="PTHR13169">
    <property type="entry name" value="UBIQUITIN-LIKE PROTEIN 3 HCG-1 PROTEIN"/>
    <property type="match status" value="1"/>
</dbReference>
<keyword evidence="8" id="KW-0636">Prenylation</keyword>
<sequence>DWNCFRSERLCVELWFYRIGVKLWWLTEMPETEESIDIKFRLDDGSDMGPFRYSSASTVDCLKQRVLSDWPKGKTLVPKGINEVKLISSGKILENNKTVAQCKTPFGEVAGGGVTLMLMHVVVQPSLSKTKTEKKVRKAPKAVICTCTLL</sequence>
<comment type="caution">
    <text evidence="10">The sequence shown here is derived from an EMBL/GenBank/DDBJ whole genome shotgun (WGS) entry which is preliminary data.</text>
</comment>
<comment type="subcellular location">
    <subcellularLocation>
        <location evidence="2">Cell membrane</location>
        <topology evidence="2">Lipid-anchor</topology>
    </subcellularLocation>
</comment>